<feature type="domain" description="Cupin type-1" evidence="5">
    <location>
        <begin position="3"/>
        <end position="160"/>
    </location>
</feature>
<evidence type="ECO:0000313" key="6">
    <source>
        <dbReference type="EMBL" id="PIN06219.1"/>
    </source>
</evidence>
<dbReference type="InterPro" id="IPR006044">
    <property type="entry name" value="11S_seedstore_pln"/>
</dbReference>
<dbReference type="Pfam" id="PF00190">
    <property type="entry name" value="Cupin_1"/>
    <property type="match status" value="2"/>
</dbReference>
<evidence type="ECO:0000256" key="2">
    <source>
        <dbReference type="ARBA" id="ARBA00022761"/>
    </source>
</evidence>
<evidence type="ECO:0000256" key="4">
    <source>
        <dbReference type="ARBA" id="ARBA00023157"/>
    </source>
</evidence>
<dbReference type="PRINTS" id="PR00439">
    <property type="entry name" value="11SGLOBULIN"/>
</dbReference>
<keyword evidence="4" id="KW-1015">Disulfide bond</keyword>
<comment type="similarity">
    <text evidence="1">Belongs to the 11S seed storage protein (globulins) family.</text>
</comment>
<keyword evidence="7" id="KW-1185">Reference proteome</keyword>
<dbReference type="CDD" id="cd02243">
    <property type="entry name" value="cupin_11S_legumin_C"/>
    <property type="match status" value="1"/>
</dbReference>
<accession>A0A2G9GLR4</accession>
<proteinExistence type="inferred from homology"/>
<dbReference type="OrthoDB" id="735591at2759"/>
<dbReference type="PANTHER" id="PTHR31189:SF45">
    <property type="entry name" value="OS09G0552500 PROTEIN"/>
    <property type="match status" value="1"/>
</dbReference>
<dbReference type="InterPro" id="IPR050253">
    <property type="entry name" value="Seed_Storage-Functional"/>
</dbReference>
<dbReference type="InterPro" id="IPR011051">
    <property type="entry name" value="RmlC_Cupin_sf"/>
</dbReference>
<dbReference type="Proteomes" id="UP000231279">
    <property type="component" value="Unassembled WGS sequence"/>
</dbReference>
<comment type="caution">
    <text evidence="6">The sequence shown here is derived from an EMBL/GenBank/DDBJ whole genome shotgun (WGS) entry which is preliminary data.</text>
</comment>
<keyword evidence="3" id="KW-0708">Seed storage protein</keyword>
<dbReference type="SUPFAM" id="SSF51182">
    <property type="entry name" value="RmlC-like cupins"/>
    <property type="match status" value="1"/>
</dbReference>
<dbReference type="SMART" id="SM00835">
    <property type="entry name" value="Cupin_1"/>
    <property type="match status" value="2"/>
</dbReference>
<evidence type="ECO:0000313" key="7">
    <source>
        <dbReference type="Proteomes" id="UP000231279"/>
    </source>
</evidence>
<dbReference type="STRING" id="429701.A0A2G9GLR4"/>
<evidence type="ECO:0000256" key="3">
    <source>
        <dbReference type="ARBA" id="ARBA00023129"/>
    </source>
</evidence>
<keyword evidence="2" id="KW-0758">Storage protein</keyword>
<reference evidence="7" key="1">
    <citation type="journal article" date="2018" name="Gigascience">
        <title>Genome assembly of the Pink Ipe (Handroanthus impetiginosus, Bignoniaceae), a highly valued, ecologically keystone Neotropical timber forest tree.</title>
        <authorList>
            <person name="Silva-Junior O.B."/>
            <person name="Grattapaglia D."/>
            <person name="Novaes E."/>
            <person name="Collevatti R.G."/>
        </authorList>
    </citation>
    <scope>NUCLEOTIDE SEQUENCE [LARGE SCALE GENOMIC DNA]</scope>
    <source>
        <strain evidence="7">cv. UFG-1</strain>
    </source>
</reference>
<name>A0A2G9GLR4_9LAMI</name>
<organism evidence="6 7">
    <name type="scientific">Handroanthus impetiginosus</name>
    <dbReference type="NCBI Taxonomy" id="429701"/>
    <lineage>
        <taxon>Eukaryota</taxon>
        <taxon>Viridiplantae</taxon>
        <taxon>Streptophyta</taxon>
        <taxon>Embryophyta</taxon>
        <taxon>Tracheophyta</taxon>
        <taxon>Spermatophyta</taxon>
        <taxon>Magnoliopsida</taxon>
        <taxon>eudicotyledons</taxon>
        <taxon>Gunneridae</taxon>
        <taxon>Pentapetalae</taxon>
        <taxon>asterids</taxon>
        <taxon>lamiids</taxon>
        <taxon>Lamiales</taxon>
        <taxon>Bignoniaceae</taxon>
        <taxon>Crescentiina</taxon>
        <taxon>Tabebuia alliance</taxon>
        <taxon>Handroanthus</taxon>
    </lineage>
</organism>
<protein>
    <recommendedName>
        <fullName evidence="5">Cupin type-1 domain-containing protein</fullName>
    </recommendedName>
</protein>
<evidence type="ECO:0000256" key="1">
    <source>
        <dbReference type="ARBA" id="ARBA00007178"/>
    </source>
</evidence>
<dbReference type="AlphaFoldDB" id="A0A2G9GLR4"/>
<dbReference type="GO" id="GO:0045735">
    <property type="term" value="F:nutrient reservoir activity"/>
    <property type="evidence" value="ECO:0007669"/>
    <property type="project" value="UniProtKB-KW"/>
</dbReference>
<gene>
    <name evidence="6" type="ORF">CDL12_21232</name>
</gene>
<dbReference type="Gene3D" id="2.60.120.10">
    <property type="entry name" value="Jelly Rolls"/>
    <property type="match status" value="2"/>
</dbReference>
<dbReference type="InterPro" id="IPR014710">
    <property type="entry name" value="RmlC-like_jellyroll"/>
</dbReference>
<evidence type="ECO:0000259" key="5">
    <source>
        <dbReference type="SMART" id="SM00835"/>
    </source>
</evidence>
<dbReference type="InterPro" id="IPR006045">
    <property type="entry name" value="Cupin_1"/>
</dbReference>
<dbReference type="EMBL" id="NKXS01004495">
    <property type="protein sequence ID" value="PIN06219.1"/>
    <property type="molecule type" value="Genomic_DNA"/>
</dbReference>
<dbReference type="PANTHER" id="PTHR31189">
    <property type="entry name" value="OS03G0336100 PROTEIN-RELATED"/>
    <property type="match status" value="1"/>
</dbReference>
<dbReference type="CDD" id="cd02242">
    <property type="entry name" value="cupin_11S_legumin_N"/>
    <property type="match status" value="1"/>
</dbReference>
<feature type="domain" description="Cupin type-1" evidence="5">
    <location>
        <begin position="184"/>
        <end position="329"/>
    </location>
</feature>
<sequence>MELNLSPQLADTTIYEEESGGYYAWTGAKFPVLAEAEFGAGKLVLQPCGFALPHYADADKIGYVIQGTCTVGLVSPNNPQEKVLIINKGDAIPVTQGVISWWFNGGDSDTTIIFLGKSGKSYNPTGQFHYFFLTGALGFLGGFSTDFIGKIYNFNEADSIKLAKSQTNGLILKLGPEINMPSQSNCNKGEHVFSLNECNSIIVKNFPVLEKIGLSASLVRLGQDTHFEPSYSTDGSRIIYVVKGSGRVQIVGLNGTRVLDSSVHKDQLFVVPKYFVVALLTNEDGLELLSVTTSPRPVFGKLGGSTSTWLALSPPVLQASLNVSPEFVKCFKSKNQ</sequence>